<dbReference type="InterPro" id="IPR016071">
    <property type="entry name" value="Staphylococal_nuclease_OB-fold"/>
</dbReference>
<gene>
    <name evidence="7" type="primary">nucH</name>
    <name evidence="7" type="ORF">EAL2_808p06360</name>
</gene>
<dbReference type="PROSITE" id="PS50830">
    <property type="entry name" value="TNASE_3"/>
    <property type="match status" value="1"/>
</dbReference>
<dbReference type="AlphaFoldDB" id="W8T903"/>
<evidence type="ECO:0000256" key="1">
    <source>
        <dbReference type="ARBA" id="ARBA00022722"/>
    </source>
</evidence>
<evidence type="ECO:0000256" key="2">
    <source>
        <dbReference type="ARBA" id="ARBA00022759"/>
    </source>
</evidence>
<feature type="domain" description="TNase-like" evidence="6">
    <location>
        <begin position="228"/>
        <end position="360"/>
    </location>
</feature>
<feature type="region of interest" description="Disordered" evidence="4">
    <location>
        <begin position="357"/>
        <end position="381"/>
    </location>
</feature>
<dbReference type="InterPro" id="IPR035451">
    <property type="entry name" value="Ada-like_dom_sf"/>
</dbReference>
<keyword evidence="1" id="KW-0540">Nuclease</keyword>
<dbReference type="Proteomes" id="UP000019591">
    <property type="component" value="Plasmid EAL2_808p"/>
</dbReference>
<evidence type="ECO:0000313" key="8">
    <source>
        <dbReference type="Proteomes" id="UP000019591"/>
    </source>
</evidence>
<dbReference type="GO" id="GO:0003676">
    <property type="term" value="F:nucleic acid binding"/>
    <property type="evidence" value="ECO:0007669"/>
    <property type="project" value="InterPro"/>
</dbReference>
<dbReference type="InterPro" id="IPR035437">
    <property type="entry name" value="SNase_OB-fold_sf"/>
</dbReference>
<dbReference type="EMBL" id="CP007453">
    <property type="protein sequence ID" value="AHM58139.1"/>
    <property type="molecule type" value="Genomic_DNA"/>
</dbReference>
<dbReference type="InterPro" id="IPR002071">
    <property type="entry name" value="Thermonucl_AS"/>
</dbReference>
<dbReference type="CDD" id="cd00175">
    <property type="entry name" value="SNc"/>
    <property type="match status" value="1"/>
</dbReference>
<feature type="transmembrane region" description="Helical" evidence="5">
    <location>
        <begin position="86"/>
        <end position="111"/>
    </location>
</feature>
<dbReference type="PANTHER" id="PTHR12302">
    <property type="entry name" value="EBNA2 BINDING PROTEIN P100"/>
    <property type="match status" value="1"/>
</dbReference>
<feature type="transmembrane region" description="Helical" evidence="5">
    <location>
        <begin position="162"/>
        <end position="179"/>
    </location>
</feature>
<dbReference type="EC" id="3.1.31.1" evidence="7"/>
<dbReference type="SMART" id="SM00318">
    <property type="entry name" value="SNc"/>
    <property type="match status" value="1"/>
</dbReference>
<dbReference type="Gene3D" id="3.40.10.10">
    <property type="entry name" value="DNA Methylphosphotriester Repair Domain"/>
    <property type="match status" value="1"/>
</dbReference>
<keyword evidence="2" id="KW-0255">Endonuclease</keyword>
<dbReference type="GO" id="GO:1990599">
    <property type="term" value="F:3' overhang single-stranded DNA endodeoxyribonuclease activity"/>
    <property type="evidence" value="ECO:0007669"/>
    <property type="project" value="UniProtKB-EC"/>
</dbReference>
<reference evidence="7 8" key="1">
    <citation type="journal article" date="2014" name="Genome Announc.">
        <title>Complete Genome Sequence of Amino Acid-Utilizing Eubacterium acidaminophilum al-2 (DSM 3953).</title>
        <authorList>
            <person name="Poehlein A."/>
            <person name="Andreesen J.R."/>
            <person name="Daniel R."/>
        </authorList>
    </citation>
    <scope>NUCLEOTIDE SEQUENCE [LARGE SCALE GENOMIC DNA]</scope>
    <source>
        <strain evidence="7 8">DSM 3953</strain>
        <plasmid evidence="8">Plasmid EAL2_808p</plasmid>
    </source>
</reference>
<dbReference type="KEGG" id="eac:EAL2_808p06360"/>
<keyword evidence="8" id="KW-1185">Reference proteome</keyword>
<evidence type="ECO:0000256" key="4">
    <source>
        <dbReference type="SAM" id="MobiDB-lite"/>
    </source>
</evidence>
<accession>W8T903</accession>
<dbReference type="Gene3D" id="2.40.50.90">
    <property type="match status" value="1"/>
</dbReference>
<dbReference type="eggNOG" id="COG1525">
    <property type="taxonomic scope" value="Bacteria"/>
</dbReference>
<dbReference type="SUPFAM" id="SSF57884">
    <property type="entry name" value="Ada DNA repair protein, N-terminal domain (N-Ada 10)"/>
    <property type="match status" value="1"/>
</dbReference>
<keyword evidence="5" id="KW-0472">Membrane</keyword>
<evidence type="ECO:0000256" key="5">
    <source>
        <dbReference type="SAM" id="Phobius"/>
    </source>
</evidence>
<sequence length="438" mass="48170">MTIGFATLLSHTTCNWQSSPRYMKVSPSLYSRLHLLDSISLISDSFRTIHFAFDSTSLTTSASLAPLGATMLTVPGGLTLISNDLLFLYSTVNSIILFSYSIFISLLYNYAPRRATLKKQYQNRQFCCIICFVKKCGRSFAEGRKSKIWKCLLMYLVKNRRLKSFTLVALLIFSMLFSGCSANQEQYVVSEESQQQDESPIDTGDAAAGDSNQAAQDSAQVGQNSALASQSYKVLRVVDGDTIVVSFGGKSEKVRMIGINTPESVHADESKNTPEGKIASEFTKSKLEGKTVQLEFDAEERDKYGRLLAYVWIDGVMFNKTLLSEGYAKIATFPPNVKYVDDFKALERQARELKKGFWGDSAASSPPSSVSGGSSSASNAPTPPAQAAYAFMGNSNSMKFHDADCEWAQKISPANRVTFSHRQDAINSGYVPCKVCNP</sequence>
<feature type="compositionally biased region" description="Low complexity" evidence="4">
    <location>
        <begin position="361"/>
        <end position="381"/>
    </location>
</feature>
<keyword evidence="5" id="KW-0812">Transmembrane</keyword>
<dbReference type="PROSITE" id="PS01284">
    <property type="entry name" value="TNASE_2"/>
    <property type="match status" value="1"/>
</dbReference>
<organism evidence="7 8">
    <name type="scientific">Peptoclostridium acidaminophilum DSM 3953</name>
    <dbReference type="NCBI Taxonomy" id="1286171"/>
    <lineage>
        <taxon>Bacteria</taxon>
        <taxon>Bacillati</taxon>
        <taxon>Bacillota</taxon>
        <taxon>Clostridia</taxon>
        <taxon>Peptostreptococcales</taxon>
        <taxon>Peptoclostridiaceae</taxon>
        <taxon>Peptoclostridium</taxon>
    </lineage>
</organism>
<name>W8T903_PEPAC</name>
<geneLocation type="plasmid" evidence="7 8">
    <name>EAL2_808p</name>
</geneLocation>
<evidence type="ECO:0000313" key="7">
    <source>
        <dbReference type="EMBL" id="AHM58139.1"/>
    </source>
</evidence>
<dbReference type="HOGENOM" id="CLU_625205_0_0_9"/>
<dbReference type="Pfam" id="PF00565">
    <property type="entry name" value="SNase"/>
    <property type="match status" value="1"/>
</dbReference>
<dbReference type="PANTHER" id="PTHR12302:SF3">
    <property type="entry name" value="SERINE_THREONINE-PROTEIN KINASE 31"/>
    <property type="match status" value="1"/>
</dbReference>
<protein>
    <submittedName>
        <fullName evidence="7">Thermonuclease NucH</fullName>
        <ecNumber evidence="7">3.1.31.1</ecNumber>
    </submittedName>
</protein>
<evidence type="ECO:0000259" key="6">
    <source>
        <dbReference type="PROSITE" id="PS50830"/>
    </source>
</evidence>
<keyword evidence="5" id="KW-1133">Transmembrane helix</keyword>
<evidence type="ECO:0000256" key="3">
    <source>
        <dbReference type="ARBA" id="ARBA00022801"/>
    </source>
</evidence>
<dbReference type="SUPFAM" id="SSF50199">
    <property type="entry name" value="Staphylococcal nuclease"/>
    <property type="match status" value="1"/>
</dbReference>
<dbReference type="PATRIC" id="fig|1286171.3.peg.2820"/>
<keyword evidence="3 7" id="KW-0378">Hydrolase</keyword>
<proteinExistence type="predicted"/>
<keyword evidence="7" id="KW-0614">Plasmid</keyword>
<feature type="region of interest" description="Disordered" evidence="4">
    <location>
        <begin position="191"/>
        <end position="215"/>
    </location>
</feature>